<organism evidence="2 3">
    <name type="scientific">Plakobranchus ocellatus</name>
    <dbReference type="NCBI Taxonomy" id="259542"/>
    <lineage>
        <taxon>Eukaryota</taxon>
        <taxon>Metazoa</taxon>
        <taxon>Spiralia</taxon>
        <taxon>Lophotrochozoa</taxon>
        <taxon>Mollusca</taxon>
        <taxon>Gastropoda</taxon>
        <taxon>Heterobranchia</taxon>
        <taxon>Euthyneura</taxon>
        <taxon>Panpulmonata</taxon>
        <taxon>Sacoglossa</taxon>
        <taxon>Placobranchoidea</taxon>
        <taxon>Plakobranchidae</taxon>
        <taxon>Plakobranchus</taxon>
    </lineage>
</organism>
<evidence type="ECO:0000313" key="3">
    <source>
        <dbReference type="Proteomes" id="UP000735302"/>
    </source>
</evidence>
<dbReference type="InterPro" id="IPR011701">
    <property type="entry name" value="MFS"/>
</dbReference>
<evidence type="ECO:0000313" key="2">
    <source>
        <dbReference type="EMBL" id="GFN89598.1"/>
    </source>
</evidence>
<comment type="caution">
    <text evidence="2">The sequence shown here is derived from an EMBL/GenBank/DDBJ whole genome shotgun (WGS) entry which is preliminary data.</text>
</comment>
<dbReference type="Gene3D" id="1.20.1250.20">
    <property type="entry name" value="MFS general substrate transporter like domains"/>
    <property type="match status" value="1"/>
</dbReference>
<feature type="transmembrane region" description="Helical" evidence="1">
    <location>
        <begin position="75"/>
        <end position="94"/>
    </location>
</feature>
<dbReference type="AlphaFoldDB" id="A0AAV3Z5D9"/>
<keyword evidence="1" id="KW-1133">Transmembrane helix</keyword>
<keyword evidence="1" id="KW-0472">Membrane</keyword>
<dbReference type="InterPro" id="IPR036259">
    <property type="entry name" value="MFS_trans_sf"/>
</dbReference>
<name>A0AAV3Z5D9_9GAST</name>
<dbReference type="PANTHER" id="PTHR11360:SF284">
    <property type="entry name" value="EG:103B4.3 PROTEIN-RELATED"/>
    <property type="match status" value="1"/>
</dbReference>
<protein>
    <submittedName>
        <fullName evidence="2">Monocarboxylate transporter</fullName>
    </submittedName>
</protein>
<dbReference type="PANTHER" id="PTHR11360">
    <property type="entry name" value="MONOCARBOXYLATE TRANSPORTER"/>
    <property type="match status" value="1"/>
</dbReference>
<dbReference type="InterPro" id="IPR050327">
    <property type="entry name" value="Proton-linked_MCT"/>
</dbReference>
<keyword evidence="1" id="KW-0812">Transmembrane</keyword>
<sequence>MGEANPNHANGMDSKHKIFIEDNEDDRWNEIKDRGYAWVIAFASFFAFALCGGFAGCDGIYYVMFMARYKSSARLTAWLGAIASTLHAFCAPLATMLRNRFSVRTAVILGVSLSSLGYIFTSFATNIYWLFITYSICQGLARALTMTSLFLCLSMYFDKRYGQIIAFATCGTDLGTLCILPLTQWLMDTYDFEVGKIPI</sequence>
<feature type="transmembrane region" description="Helical" evidence="1">
    <location>
        <begin position="36"/>
        <end position="63"/>
    </location>
</feature>
<dbReference type="Pfam" id="PF07690">
    <property type="entry name" value="MFS_1"/>
    <property type="match status" value="1"/>
</dbReference>
<reference evidence="2 3" key="1">
    <citation type="journal article" date="2021" name="Elife">
        <title>Chloroplast acquisition without the gene transfer in kleptoplastic sea slugs, Plakobranchus ocellatus.</title>
        <authorList>
            <person name="Maeda T."/>
            <person name="Takahashi S."/>
            <person name="Yoshida T."/>
            <person name="Shimamura S."/>
            <person name="Takaki Y."/>
            <person name="Nagai Y."/>
            <person name="Toyoda A."/>
            <person name="Suzuki Y."/>
            <person name="Arimoto A."/>
            <person name="Ishii H."/>
            <person name="Satoh N."/>
            <person name="Nishiyama T."/>
            <person name="Hasebe M."/>
            <person name="Maruyama T."/>
            <person name="Minagawa J."/>
            <person name="Obokata J."/>
            <person name="Shigenobu S."/>
        </authorList>
    </citation>
    <scope>NUCLEOTIDE SEQUENCE [LARGE SCALE GENOMIC DNA]</scope>
</reference>
<dbReference type="EMBL" id="BLXT01001944">
    <property type="protein sequence ID" value="GFN89598.1"/>
    <property type="molecule type" value="Genomic_DNA"/>
</dbReference>
<dbReference type="SUPFAM" id="SSF103473">
    <property type="entry name" value="MFS general substrate transporter"/>
    <property type="match status" value="1"/>
</dbReference>
<accession>A0AAV3Z5D9</accession>
<feature type="transmembrane region" description="Helical" evidence="1">
    <location>
        <begin position="127"/>
        <end position="152"/>
    </location>
</feature>
<feature type="transmembrane region" description="Helical" evidence="1">
    <location>
        <begin position="164"/>
        <end position="187"/>
    </location>
</feature>
<evidence type="ECO:0000256" key="1">
    <source>
        <dbReference type="SAM" id="Phobius"/>
    </source>
</evidence>
<dbReference type="GO" id="GO:0022857">
    <property type="term" value="F:transmembrane transporter activity"/>
    <property type="evidence" value="ECO:0007669"/>
    <property type="project" value="InterPro"/>
</dbReference>
<keyword evidence="3" id="KW-1185">Reference proteome</keyword>
<dbReference type="Proteomes" id="UP000735302">
    <property type="component" value="Unassembled WGS sequence"/>
</dbReference>
<proteinExistence type="predicted"/>
<feature type="transmembrane region" description="Helical" evidence="1">
    <location>
        <begin position="101"/>
        <end position="121"/>
    </location>
</feature>
<gene>
    <name evidence="2" type="ORF">PoB_001610400</name>
</gene>